<reference evidence="1 2" key="1">
    <citation type="submission" date="2019-11" db="EMBL/GenBank/DDBJ databases">
        <title>Spirosoma endbachense sp. nov., isolated from a natural salt meadow.</title>
        <authorList>
            <person name="Rojas J."/>
            <person name="Ambika Manirajan B."/>
            <person name="Ratering S."/>
            <person name="Suarez C."/>
            <person name="Geissler-Plaum R."/>
            <person name="Schnell S."/>
        </authorList>
    </citation>
    <scope>NUCLEOTIDE SEQUENCE [LARGE SCALE GENOMIC DNA]</scope>
    <source>
        <strain evidence="1 2">I-24</strain>
    </source>
</reference>
<evidence type="ECO:0000313" key="2">
    <source>
        <dbReference type="Proteomes" id="UP000464577"/>
    </source>
</evidence>
<proteinExistence type="predicted"/>
<evidence type="ECO:0000313" key="1">
    <source>
        <dbReference type="EMBL" id="QHV98231.1"/>
    </source>
</evidence>
<dbReference type="AlphaFoldDB" id="A0A6P1VYE9"/>
<dbReference type="Proteomes" id="UP000464577">
    <property type="component" value="Chromosome"/>
</dbReference>
<sequence>MEHRIGEPSHRRTVASANRRIGEPSPLCRFLKTDITSLTNDITSPHRLLYSRIRIYNKTLRFSP</sequence>
<accession>A0A6P1VYE9</accession>
<dbReference type="EMBL" id="CP045997">
    <property type="protein sequence ID" value="QHV98231.1"/>
    <property type="molecule type" value="Genomic_DNA"/>
</dbReference>
<keyword evidence="2" id="KW-1185">Reference proteome</keyword>
<organism evidence="1 2">
    <name type="scientific">Spirosoma endbachense</name>
    <dbReference type="NCBI Taxonomy" id="2666025"/>
    <lineage>
        <taxon>Bacteria</taxon>
        <taxon>Pseudomonadati</taxon>
        <taxon>Bacteroidota</taxon>
        <taxon>Cytophagia</taxon>
        <taxon>Cytophagales</taxon>
        <taxon>Cytophagaceae</taxon>
        <taxon>Spirosoma</taxon>
    </lineage>
</organism>
<dbReference type="KEGG" id="senf:GJR95_25940"/>
<protein>
    <submittedName>
        <fullName evidence="1">Uncharacterized protein</fullName>
    </submittedName>
</protein>
<name>A0A6P1VYE9_9BACT</name>
<gene>
    <name evidence="1" type="ORF">GJR95_25940</name>
</gene>
<dbReference type="RefSeq" id="WP_162388644.1">
    <property type="nucleotide sequence ID" value="NZ_CP045997.1"/>
</dbReference>